<accession>A0A6I4TG28</accession>
<feature type="signal peptide" evidence="1">
    <location>
        <begin position="1"/>
        <end position="26"/>
    </location>
</feature>
<proteinExistence type="predicted"/>
<feature type="domain" description="Spore coat protein U/FanG" evidence="2">
    <location>
        <begin position="30"/>
        <end position="164"/>
    </location>
</feature>
<evidence type="ECO:0000256" key="1">
    <source>
        <dbReference type="SAM" id="SignalP"/>
    </source>
</evidence>
<dbReference type="RefSeq" id="WP_160611078.1">
    <property type="nucleotide sequence ID" value="NZ_WTZA01000001.1"/>
</dbReference>
<name>A0A6I4TG28_9SPHN</name>
<feature type="chain" id="PRO_5026128045" evidence="1">
    <location>
        <begin position="27"/>
        <end position="167"/>
    </location>
</feature>
<evidence type="ECO:0000313" key="4">
    <source>
        <dbReference type="Proteomes" id="UP000439522"/>
    </source>
</evidence>
<dbReference type="Proteomes" id="UP000439522">
    <property type="component" value="Unassembled WGS sequence"/>
</dbReference>
<keyword evidence="4" id="KW-1185">Reference proteome</keyword>
<dbReference type="EMBL" id="WTZA01000001">
    <property type="protein sequence ID" value="MXO75438.1"/>
    <property type="molecule type" value="Genomic_DNA"/>
</dbReference>
<dbReference type="PANTHER" id="PTHR37089">
    <property type="entry name" value="PROTEIN U-RELATED"/>
    <property type="match status" value="1"/>
</dbReference>
<dbReference type="InterPro" id="IPR007893">
    <property type="entry name" value="Spore_coat_U/FanG"/>
</dbReference>
<evidence type="ECO:0000259" key="2">
    <source>
        <dbReference type="Pfam" id="PF05229"/>
    </source>
</evidence>
<reference evidence="3 4" key="1">
    <citation type="submission" date="2019-12" db="EMBL/GenBank/DDBJ databases">
        <title>Genomic-based taxomic classification of the family Erythrobacteraceae.</title>
        <authorList>
            <person name="Xu L."/>
        </authorList>
    </citation>
    <scope>NUCLEOTIDE SEQUENCE [LARGE SCALE GENOMIC DNA]</scope>
    <source>
        <strain evidence="3 4">100921-2</strain>
    </source>
</reference>
<protein>
    <submittedName>
        <fullName evidence="3">Fimbrial major subunit CsuA/B family protein</fullName>
    </submittedName>
</protein>
<dbReference type="OrthoDB" id="7426167at2"/>
<dbReference type="AlphaFoldDB" id="A0A6I4TG28"/>
<sequence>MNRQVRLGLTGLTALALAAGGAPAHAGRTTNTMRVDLHVYSGCSLKTRPLTFVVPAGNIGNMDLDSTSTVTVKCTPNTAYSVDIDKGLHSNGINRRMRSVETNSFLAYDVYRDRPGGNVWGTGQLKNVTGNSGTGAALDITLYGRIRLPSKIQAGDYKDTLVVTLNF</sequence>
<gene>
    <name evidence="3" type="ORF">GRI40_09450</name>
</gene>
<organism evidence="3 4">
    <name type="scientific">Tsuneonella aeria</name>
    <dbReference type="NCBI Taxonomy" id="1837929"/>
    <lineage>
        <taxon>Bacteria</taxon>
        <taxon>Pseudomonadati</taxon>
        <taxon>Pseudomonadota</taxon>
        <taxon>Alphaproteobacteria</taxon>
        <taxon>Sphingomonadales</taxon>
        <taxon>Erythrobacteraceae</taxon>
        <taxon>Tsuneonella</taxon>
    </lineage>
</organism>
<dbReference type="Pfam" id="PF05229">
    <property type="entry name" value="SCPU"/>
    <property type="match status" value="1"/>
</dbReference>
<dbReference type="InterPro" id="IPR053167">
    <property type="entry name" value="Spore_coat_component"/>
</dbReference>
<dbReference type="SMART" id="SM00972">
    <property type="entry name" value="SCPU"/>
    <property type="match status" value="1"/>
</dbReference>
<evidence type="ECO:0000313" key="3">
    <source>
        <dbReference type="EMBL" id="MXO75438.1"/>
    </source>
</evidence>
<comment type="caution">
    <text evidence="3">The sequence shown here is derived from an EMBL/GenBank/DDBJ whole genome shotgun (WGS) entry which is preliminary data.</text>
</comment>
<keyword evidence="1" id="KW-0732">Signal</keyword>